<dbReference type="PANTHER" id="PTHR12809">
    <property type="entry name" value="MEDIATOR COMPLEX SUBUNIT"/>
    <property type="match status" value="1"/>
</dbReference>
<comment type="subcellular location">
    <subcellularLocation>
        <location evidence="1 7">Nucleus</location>
    </subcellularLocation>
</comment>
<protein>
    <recommendedName>
        <fullName evidence="7">Mediator of RNA polymerase II transcription subunit 14</fullName>
    </recommendedName>
    <alternativeName>
        <fullName evidence="7">Mediator complex subunit 14</fullName>
    </alternativeName>
</protein>
<proteinExistence type="inferred from homology"/>
<evidence type="ECO:0000256" key="4">
    <source>
        <dbReference type="ARBA" id="ARBA00023159"/>
    </source>
</evidence>
<evidence type="ECO:0000256" key="5">
    <source>
        <dbReference type="ARBA" id="ARBA00023163"/>
    </source>
</evidence>
<evidence type="ECO:0000256" key="1">
    <source>
        <dbReference type="ARBA" id="ARBA00004123"/>
    </source>
</evidence>
<dbReference type="GO" id="GO:0016592">
    <property type="term" value="C:mediator complex"/>
    <property type="evidence" value="ECO:0007669"/>
    <property type="project" value="UniProtKB-UniRule"/>
</dbReference>
<evidence type="ECO:0000256" key="2">
    <source>
        <dbReference type="ARBA" id="ARBA00007813"/>
    </source>
</evidence>
<dbReference type="WBParaSite" id="PSU_v2.g15164.t1">
    <property type="protein sequence ID" value="PSU_v2.g15164.t1"/>
    <property type="gene ID" value="PSU_v2.g15164"/>
</dbReference>
<comment type="subunit">
    <text evidence="7">Component of the Mediator complex.</text>
</comment>
<dbReference type="PANTHER" id="PTHR12809:SF2">
    <property type="entry name" value="MEDIATOR OF RNA POLYMERASE II TRANSCRIPTION SUBUNIT 14"/>
    <property type="match status" value="1"/>
</dbReference>
<accession>A0A914Y7B3</accession>
<dbReference type="InterPro" id="IPR013947">
    <property type="entry name" value="Mediator_Med14"/>
</dbReference>
<organism evidence="11 12">
    <name type="scientific">Panagrolaimus superbus</name>
    <dbReference type="NCBI Taxonomy" id="310955"/>
    <lineage>
        <taxon>Eukaryota</taxon>
        <taxon>Metazoa</taxon>
        <taxon>Ecdysozoa</taxon>
        <taxon>Nematoda</taxon>
        <taxon>Chromadorea</taxon>
        <taxon>Rhabditida</taxon>
        <taxon>Tylenchina</taxon>
        <taxon>Panagrolaimomorpha</taxon>
        <taxon>Panagrolaimoidea</taxon>
        <taxon>Panagrolaimidae</taxon>
        <taxon>Panagrolaimus</taxon>
    </lineage>
</organism>
<feature type="domain" description="Mediator of RNA polymerase II transcription subunit 14 RM2" evidence="9">
    <location>
        <begin position="311"/>
        <end position="385"/>
    </location>
</feature>
<evidence type="ECO:0000313" key="12">
    <source>
        <dbReference type="WBParaSite" id="PSU_v2.g15164.t1"/>
    </source>
</evidence>
<keyword evidence="11" id="KW-1185">Reference proteome</keyword>
<sequence length="869" mass="98878">MDSAQNSVQHVVVSPGSEDSEFSQNLPQVPKEAGPQTISLAVLMDFAIQQSLHELTILSEMLLVKDQPERKKAIVQFAHATRLMFVKLLAVVKWLKQSKKFERLSGICYVLDQQAMCFIETADKLFELARVELQQARLPLFQVSTAIDVLTTGTYPRLPLIIKDAFVPEEKLTPFETRQTILLLNERLVFYLTKAAPTLPKRVSVFKIHNGTIIMRVTGEFQIRVTILPREKPEFVLLSVAILVKDHEIGGGMDLVHPLQLNTVHEVVQSRIAFSNEPFVEAFTFLHYFSLGLMLDVFECQARKLSAEIASNYVRVESYDPYEGTLVLRYWINDKIEQQQHQRNQPRINKLASNSIIYKMRIYIDREDRDAGLRIRHNPPSVVKLVDRIEAEREVSINSVISAVIEVRIRERVRQVLLQVPPHGPVFLAGDASPSIVYELLVHEKRSHVDEHLIVCVNAFFGHVVCQVHCLGQNEELRNLERELNGSCLLSEVIKIINRIRILLMISRYRNAAAVSQVKLVTEAQIPALVTLKNLPKDRLIMHFIREPNHFMIVSFEASNTIGVKVGFKMVSKTLENKLISLDVDPISIISETPIPSFYRSVFTGDQEVVRDEAIEYINGKLRTPVTEVVMEAMQNGDIDVLEPRLQSPWVGSEDQVKAVIAAIEDRLAFLKIAEELDKKGVKYDPVTIDPVVGGPVLKITDMSSLGSPDCEDFFDTVISASIRVDSRRNVYWPFEYTLKDQPLISNFYQNRALGKLKIVPANTLIAKMVNYENKRVAADHSIRCIVQEISTSIKDTIGESIASNVVDRVAIYSHLYGPVRRFSRVYHHYEKAIDVLAYTYHKLILAYGPRRSYTVHLSWKPQPTNAQY</sequence>
<reference evidence="12" key="1">
    <citation type="submission" date="2022-11" db="UniProtKB">
        <authorList>
            <consortium name="WormBaseParasite"/>
        </authorList>
    </citation>
    <scope>IDENTIFICATION</scope>
</reference>
<dbReference type="Proteomes" id="UP000887577">
    <property type="component" value="Unplaced"/>
</dbReference>
<name>A0A914Y7B3_9BILA</name>
<dbReference type="GO" id="GO:0070847">
    <property type="term" value="C:core mediator complex"/>
    <property type="evidence" value="ECO:0007669"/>
    <property type="project" value="TreeGrafter"/>
</dbReference>
<evidence type="ECO:0000256" key="3">
    <source>
        <dbReference type="ARBA" id="ARBA00023015"/>
    </source>
</evidence>
<evidence type="ECO:0000259" key="9">
    <source>
        <dbReference type="Pfam" id="PF22981"/>
    </source>
</evidence>
<dbReference type="Pfam" id="PF08638">
    <property type="entry name" value="Med14"/>
    <property type="match status" value="1"/>
</dbReference>
<comment type="similarity">
    <text evidence="2 7">Belongs to the Mediator complex subunit 14 family.</text>
</comment>
<dbReference type="Pfam" id="PF22984">
    <property type="entry name" value="RM6_Med14"/>
    <property type="match status" value="1"/>
</dbReference>
<evidence type="ECO:0000313" key="11">
    <source>
        <dbReference type="Proteomes" id="UP000887577"/>
    </source>
</evidence>
<evidence type="ECO:0000256" key="7">
    <source>
        <dbReference type="RuleBase" id="RU365082"/>
    </source>
</evidence>
<dbReference type="InterPro" id="IPR055113">
    <property type="entry name" value="Med14_RM2"/>
</dbReference>
<feature type="domain" description="Mediator of RNA polymerase II transcription subunit 14 RM6" evidence="10">
    <location>
        <begin position="833"/>
        <end position="863"/>
    </location>
</feature>
<keyword evidence="3 7" id="KW-0805">Transcription regulation</keyword>
<evidence type="ECO:0000259" key="8">
    <source>
        <dbReference type="Pfam" id="PF08638"/>
    </source>
</evidence>
<evidence type="ECO:0000256" key="6">
    <source>
        <dbReference type="ARBA" id="ARBA00023242"/>
    </source>
</evidence>
<keyword evidence="5 7" id="KW-0804">Transcription</keyword>
<dbReference type="GO" id="GO:0003712">
    <property type="term" value="F:transcription coregulator activity"/>
    <property type="evidence" value="ECO:0007669"/>
    <property type="project" value="UniProtKB-UniRule"/>
</dbReference>
<dbReference type="AlphaFoldDB" id="A0A914Y7B3"/>
<keyword evidence="6 7" id="KW-0539">Nucleus</keyword>
<dbReference type="InterPro" id="IPR055122">
    <property type="entry name" value="Med14_N"/>
</dbReference>
<dbReference type="InterPro" id="IPR055114">
    <property type="entry name" value="Med14_RM6"/>
</dbReference>
<evidence type="ECO:0000259" key="10">
    <source>
        <dbReference type="Pfam" id="PF22984"/>
    </source>
</evidence>
<comment type="function">
    <text evidence="7">Component of the Mediator complex, a coactivator involved in the regulated transcription of nearly all RNA polymerase II-dependent genes. Mediator functions as a bridge to convey information from gene-specific regulatory proteins to the basal RNA polymerase II transcription machinery. Mediator is recruited to promoters by direct interactions with regulatory proteins and serves as a scaffold for the assembly of a functional preinitiation complex with RNA polymerase II and the general transcription factors.</text>
</comment>
<feature type="domain" description="Mediator complex subunit MED14 N-terminal" evidence="8">
    <location>
        <begin position="37"/>
        <end position="227"/>
    </location>
</feature>
<dbReference type="GO" id="GO:0006357">
    <property type="term" value="P:regulation of transcription by RNA polymerase II"/>
    <property type="evidence" value="ECO:0007669"/>
    <property type="project" value="InterPro"/>
</dbReference>
<keyword evidence="4 7" id="KW-0010">Activator</keyword>
<dbReference type="Pfam" id="PF22981">
    <property type="entry name" value="RM2_Med14"/>
    <property type="match status" value="1"/>
</dbReference>